<keyword evidence="7" id="KW-0808">Transferase</keyword>
<dbReference type="SUPFAM" id="SSF55874">
    <property type="entry name" value="ATPase domain of HSP90 chaperone/DNA topoisomerase II/histidine kinase"/>
    <property type="match status" value="1"/>
</dbReference>
<evidence type="ECO:0000259" key="6">
    <source>
        <dbReference type="PROSITE" id="PS50109"/>
    </source>
</evidence>
<feature type="transmembrane region" description="Helical" evidence="4">
    <location>
        <begin position="320"/>
        <end position="338"/>
    </location>
</feature>
<dbReference type="Gene3D" id="2.60.40.2380">
    <property type="match status" value="1"/>
</dbReference>
<dbReference type="SMART" id="SM00387">
    <property type="entry name" value="HATPase_c"/>
    <property type="match status" value="1"/>
</dbReference>
<dbReference type="PRINTS" id="PR00344">
    <property type="entry name" value="BCTRLSENSOR"/>
</dbReference>
<evidence type="ECO:0000256" key="2">
    <source>
        <dbReference type="ARBA" id="ARBA00012438"/>
    </source>
</evidence>
<dbReference type="CDD" id="cd00082">
    <property type="entry name" value="HisKA"/>
    <property type="match status" value="1"/>
</dbReference>
<dbReference type="InterPro" id="IPR003661">
    <property type="entry name" value="HisK_dim/P_dom"/>
</dbReference>
<dbReference type="InterPro" id="IPR011623">
    <property type="entry name" value="7TMR_DISM_rcpt_extracell_dom1"/>
</dbReference>
<feature type="transmembrane region" description="Helical" evidence="4">
    <location>
        <begin position="289"/>
        <end position="314"/>
    </location>
</feature>
<keyword evidence="4" id="KW-0472">Membrane</keyword>
<dbReference type="Pfam" id="PF02518">
    <property type="entry name" value="HATPase_c"/>
    <property type="match status" value="1"/>
</dbReference>
<gene>
    <name evidence="7" type="primary">yycG_1</name>
    <name evidence="7" type="ORF">NCTC13098_02313</name>
</gene>
<evidence type="ECO:0000256" key="1">
    <source>
        <dbReference type="ARBA" id="ARBA00000085"/>
    </source>
</evidence>
<dbReference type="CDD" id="cd00075">
    <property type="entry name" value="HATPase"/>
    <property type="match status" value="1"/>
</dbReference>
<dbReference type="AlphaFoldDB" id="A0A3P8IUX2"/>
<sequence length="658" mass="73072">MNRVCAIFATAKPAAWFRCLFLVCCGVLSYFQTLAPAHAESRQLGIDIPVFWLADADGRMTVETFASLPESDLQPLHKIPSFGYSRKAWWLKATLPASYFAGEPRWLQIGPSFVDNLTVFYRPVGSAAPWIRKTFGDRAPARESDIDYRESVLIFPPPPAPAGYEVVFHLQSSSTLILLATLSSSEEFVQSATIDTAFWSFYFGLAIIASGIALWLAIALRRRLLWGICLFSLNYPLVAALHGYPEWLFGQAVLPVQDYMISCLSLLSYATALWLHAEVFDLKKNMPRLYRLLLLAVGLNVVLQLSIPLGFYGLAMQIEAGIFFIASPVLLTTSWMLWRRKAIDLNTLLLGLLPPLYVASAALVLLSIHGIIPYHQAIYSAWQYALIVHIITVLIIAVLRVRAENRRLLQKQQLARELRIEREASFNQRQFMGMVAHEFRTPLAIIQAALENLRLCAATLEQEPRLDRMQRATTRLVQLTDNCLADARLSSEAFSVDKQDAALLPVIQMAATVVDLSLKHSLKVRLEGHLVAPDAPSPTLCIDSGLLCVALANLLDNSVKYAPCGEISIDIAQKERHVEIRIRDMGPGIAAEAIELIFERYRRGETHGASPAGTGLGLYVARQIVQAHGGDLWLAANAPTGCEFALTLPLTEQQKARL</sequence>
<feature type="signal peptide" evidence="5">
    <location>
        <begin position="1"/>
        <end position="39"/>
    </location>
</feature>
<dbReference type="PANTHER" id="PTHR43547">
    <property type="entry name" value="TWO-COMPONENT HISTIDINE KINASE"/>
    <property type="match status" value="1"/>
</dbReference>
<organism evidence="7 8">
    <name type="scientific">Raoultella terrigena</name>
    <name type="common">Klebsiella terrigena</name>
    <dbReference type="NCBI Taxonomy" id="577"/>
    <lineage>
        <taxon>Bacteria</taxon>
        <taxon>Pseudomonadati</taxon>
        <taxon>Pseudomonadota</taxon>
        <taxon>Gammaproteobacteria</taxon>
        <taxon>Enterobacterales</taxon>
        <taxon>Enterobacteriaceae</taxon>
        <taxon>Klebsiella/Raoultella group</taxon>
        <taxon>Raoultella</taxon>
    </lineage>
</organism>
<dbReference type="InterPro" id="IPR036097">
    <property type="entry name" value="HisK_dim/P_sf"/>
</dbReference>
<accession>A0A3P8IUX2</accession>
<dbReference type="SUPFAM" id="SSF47384">
    <property type="entry name" value="Homodimeric domain of signal transducing histidine kinase"/>
    <property type="match status" value="1"/>
</dbReference>
<protein>
    <recommendedName>
        <fullName evidence="2">histidine kinase</fullName>
        <ecNumber evidence="2">2.7.13.3</ecNumber>
    </recommendedName>
</protein>
<evidence type="ECO:0000313" key="8">
    <source>
        <dbReference type="Proteomes" id="UP000274346"/>
    </source>
</evidence>
<keyword evidence="4" id="KW-1133">Transmembrane helix</keyword>
<dbReference type="Proteomes" id="UP000274346">
    <property type="component" value="Chromosome"/>
</dbReference>
<feature type="transmembrane region" description="Helical" evidence="4">
    <location>
        <begin position="197"/>
        <end position="217"/>
    </location>
</feature>
<feature type="transmembrane region" description="Helical" evidence="4">
    <location>
        <begin position="381"/>
        <end position="401"/>
    </location>
</feature>
<evidence type="ECO:0000256" key="4">
    <source>
        <dbReference type="SAM" id="Phobius"/>
    </source>
</evidence>
<dbReference type="SMART" id="SM00388">
    <property type="entry name" value="HisKA"/>
    <property type="match status" value="1"/>
</dbReference>
<feature type="transmembrane region" description="Helical" evidence="4">
    <location>
        <begin position="350"/>
        <end position="375"/>
    </location>
</feature>
<feature type="domain" description="Histidine kinase" evidence="6">
    <location>
        <begin position="434"/>
        <end position="652"/>
    </location>
</feature>
<dbReference type="PANTHER" id="PTHR43547:SF2">
    <property type="entry name" value="HYBRID SIGNAL TRANSDUCTION HISTIDINE KINASE C"/>
    <property type="match status" value="1"/>
</dbReference>
<proteinExistence type="predicted"/>
<evidence type="ECO:0000256" key="5">
    <source>
        <dbReference type="SAM" id="SignalP"/>
    </source>
</evidence>
<dbReference type="InterPro" id="IPR005467">
    <property type="entry name" value="His_kinase_dom"/>
</dbReference>
<feature type="transmembrane region" description="Helical" evidence="4">
    <location>
        <begin position="224"/>
        <end position="244"/>
    </location>
</feature>
<keyword evidence="7" id="KW-0418">Kinase</keyword>
<comment type="catalytic activity">
    <reaction evidence="1">
        <text>ATP + protein L-histidine = ADP + protein N-phospho-L-histidine.</text>
        <dbReference type="EC" id="2.7.13.3"/>
    </reaction>
</comment>
<dbReference type="Gene3D" id="1.10.287.130">
    <property type="match status" value="1"/>
</dbReference>
<reference evidence="7 8" key="1">
    <citation type="submission" date="2018-12" db="EMBL/GenBank/DDBJ databases">
        <authorList>
            <consortium name="Pathogen Informatics"/>
        </authorList>
    </citation>
    <scope>NUCLEOTIDE SEQUENCE [LARGE SCALE GENOMIC DNA]</scope>
    <source>
        <strain evidence="7 8">NCTC13098</strain>
    </source>
</reference>
<dbReference type="InterPro" id="IPR004358">
    <property type="entry name" value="Sig_transdc_His_kin-like_C"/>
</dbReference>
<dbReference type="GO" id="GO:0000155">
    <property type="term" value="F:phosphorelay sensor kinase activity"/>
    <property type="evidence" value="ECO:0007669"/>
    <property type="project" value="InterPro"/>
</dbReference>
<dbReference type="KEGG" id="rtg:NCTC13098_02313"/>
<dbReference type="Pfam" id="PF07696">
    <property type="entry name" value="7TMR-DISMED2"/>
    <property type="match status" value="1"/>
</dbReference>
<dbReference type="InterPro" id="IPR003594">
    <property type="entry name" value="HATPase_dom"/>
</dbReference>
<dbReference type="EC" id="2.7.13.3" evidence="2"/>
<dbReference type="Gene3D" id="3.30.565.10">
    <property type="entry name" value="Histidine kinase-like ATPase, C-terminal domain"/>
    <property type="match status" value="1"/>
</dbReference>
<dbReference type="PROSITE" id="PS50109">
    <property type="entry name" value="HIS_KIN"/>
    <property type="match status" value="1"/>
</dbReference>
<dbReference type="InterPro" id="IPR036890">
    <property type="entry name" value="HATPase_C_sf"/>
</dbReference>
<dbReference type="Pfam" id="PF00512">
    <property type="entry name" value="HisKA"/>
    <property type="match status" value="1"/>
</dbReference>
<dbReference type="Pfam" id="PF07695">
    <property type="entry name" value="7TMR-DISM_7TM"/>
    <property type="match status" value="1"/>
</dbReference>
<keyword evidence="5" id="KW-0732">Signal</keyword>
<dbReference type="InterPro" id="IPR011622">
    <property type="entry name" value="7TMR_DISM_rcpt_extracell_dom2"/>
</dbReference>
<evidence type="ECO:0000256" key="3">
    <source>
        <dbReference type="ARBA" id="ARBA00022553"/>
    </source>
</evidence>
<feature type="chain" id="PRO_5018083601" description="histidine kinase" evidence="5">
    <location>
        <begin position="40"/>
        <end position="658"/>
    </location>
</feature>
<feature type="transmembrane region" description="Helical" evidence="4">
    <location>
        <begin position="259"/>
        <end position="277"/>
    </location>
</feature>
<name>A0A3P8IUX2_RAOTE</name>
<evidence type="ECO:0000313" key="7">
    <source>
        <dbReference type="EMBL" id="VDR25979.1"/>
    </source>
</evidence>
<dbReference type="EMBL" id="LR131271">
    <property type="protein sequence ID" value="VDR25979.1"/>
    <property type="molecule type" value="Genomic_DNA"/>
</dbReference>
<keyword evidence="4" id="KW-0812">Transmembrane</keyword>
<keyword evidence="3" id="KW-0597">Phosphoprotein</keyword>